<name>A0A2I0QSM1_9BACI</name>
<keyword evidence="6" id="KW-1185">Reference proteome</keyword>
<protein>
    <submittedName>
        <fullName evidence="5">Threonine synthase</fullName>
    </submittedName>
</protein>
<evidence type="ECO:0000256" key="3">
    <source>
        <dbReference type="ARBA" id="ARBA00023239"/>
    </source>
</evidence>
<gene>
    <name evidence="5" type="ORF">CEY16_11455</name>
</gene>
<dbReference type="Proteomes" id="UP000243524">
    <property type="component" value="Unassembled WGS sequence"/>
</dbReference>
<dbReference type="NCBIfam" id="NF006050">
    <property type="entry name" value="PRK08197.1"/>
    <property type="match status" value="1"/>
</dbReference>
<comment type="cofactor">
    <cofactor evidence="1">
        <name>pyridoxal 5'-phosphate</name>
        <dbReference type="ChEBI" id="CHEBI:597326"/>
    </cofactor>
</comment>
<dbReference type="GO" id="GO:0003941">
    <property type="term" value="F:L-serine ammonia-lyase activity"/>
    <property type="evidence" value="ECO:0007669"/>
    <property type="project" value="TreeGrafter"/>
</dbReference>
<dbReference type="SUPFAM" id="SSF53686">
    <property type="entry name" value="Tryptophan synthase beta subunit-like PLP-dependent enzymes"/>
    <property type="match status" value="1"/>
</dbReference>
<dbReference type="Pfam" id="PF00291">
    <property type="entry name" value="PALP"/>
    <property type="match status" value="1"/>
</dbReference>
<feature type="domain" description="Tryptophan synthase beta chain-like PALP" evidence="4">
    <location>
        <begin position="70"/>
        <end position="373"/>
    </location>
</feature>
<dbReference type="PANTHER" id="PTHR48078:SF6">
    <property type="entry name" value="L-THREONINE DEHYDRATASE CATABOLIC TDCB"/>
    <property type="match status" value="1"/>
</dbReference>
<dbReference type="GO" id="GO:0006565">
    <property type="term" value="P:L-serine catabolic process"/>
    <property type="evidence" value="ECO:0007669"/>
    <property type="project" value="TreeGrafter"/>
</dbReference>
<evidence type="ECO:0000259" key="4">
    <source>
        <dbReference type="Pfam" id="PF00291"/>
    </source>
</evidence>
<proteinExistence type="predicted"/>
<dbReference type="Gene3D" id="3.40.50.1100">
    <property type="match status" value="2"/>
</dbReference>
<keyword evidence="2" id="KW-0663">Pyridoxal phosphate</keyword>
<dbReference type="EMBL" id="PJNH01000003">
    <property type="protein sequence ID" value="PKR77342.1"/>
    <property type="molecule type" value="Genomic_DNA"/>
</dbReference>
<dbReference type="CDD" id="cd01563">
    <property type="entry name" value="Thr-synth_1"/>
    <property type="match status" value="1"/>
</dbReference>
<keyword evidence="3" id="KW-0456">Lyase</keyword>
<organism evidence="5 6">
    <name type="scientific">Halalkalibacillus sediminis</name>
    <dbReference type="NCBI Taxonomy" id="2018042"/>
    <lineage>
        <taxon>Bacteria</taxon>
        <taxon>Bacillati</taxon>
        <taxon>Bacillota</taxon>
        <taxon>Bacilli</taxon>
        <taxon>Bacillales</taxon>
        <taxon>Bacillaceae</taxon>
        <taxon>Halalkalibacillus</taxon>
    </lineage>
</organism>
<dbReference type="GO" id="GO:0004794">
    <property type="term" value="F:threonine deaminase activity"/>
    <property type="evidence" value="ECO:0007669"/>
    <property type="project" value="TreeGrafter"/>
</dbReference>
<dbReference type="PANTHER" id="PTHR48078">
    <property type="entry name" value="THREONINE DEHYDRATASE, MITOCHONDRIAL-RELATED"/>
    <property type="match status" value="1"/>
</dbReference>
<evidence type="ECO:0000313" key="6">
    <source>
        <dbReference type="Proteomes" id="UP000243524"/>
    </source>
</evidence>
<dbReference type="GO" id="GO:0009097">
    <property type="term" value="P:isoleucine biosynthetic process"/>
    <property type="evidence" value="ECO:0007669"/>
    <property type="project" value="TreeGrafter"/>
</dbReference>
<accession>A0A2I0QSM1</accession>
<dbReference type="GO" id="GO:0006567">
    <property type="term" value="P:L-threonine catabolic process"/>
    <property type="evidence" value="ECO:0007669"/>
    <property type="project" value="TreeGrafter"/>
</dbReference>
<evidence type="ECO:0000313" key="5">
    <source>
        <dbReference type="EMBL" id="PKR77342.1"/>
    </source>
</evidence>
<dbReference type="AlphaFoldDB" id="A0A2I0QSM1"/>
<reference evidence="5 6" key="1">
    <citation type="submission" date="2017-06" db="EMBL/GenBank/DDBJ databases">
        <title>the draft geome sequence of Illustriluteabacillus marina B3227.</title>
        <authorList>
            <person name="He R.-H."/>
            <person name="Du Z.-J."/>
        </authorList>
    </citation>
    <scope>NUCLEOTIDE SEQUENCE [LARGE SCALE GENOMIC DNA]</scope>
    <source>
        <strain evidence="5 6">B3227</strain>
    </source>
</reference>
<sequence length="405" mass="44684">MHFWFVCNKCGKESPFNLKESKCDCGGTLLVEYDLERVSKTLTKERLKNRSTSMWRYSELLPVENEKNIVSLGEGWTPLVRMNQAEEKYPVKKLWIKREEQNPTGSFKSRGFSSAISIANEYGVSKVAVNSNGNAASALAAYASYAGMESHVFVPKDCPGLIVDECVQYGASTFLVNGLIHDAGKIIEDGKQEQGWYNVGTLKEPGRAEGKKTMGLELAEQFNWNLPDVIVYPTGGGSGVIGIWNAFQQLKQLGFIEGDLPRMVSVQELGCDPIVSAMENDSDFNSQTENVISKPTGMRVPNPPDGDLIVSILRETNGTAVTVSKEEIEQAQKTNGAQGISSSPEGAATWAGFTRLVEQGWIKEDDEVVLFNTSHAMKYLPWEATGTPTIKTYEDWKKVSENVLI</sequence>
<evidence type="ECO:0000256" key="1">
    <source>
        <dbReference type="ARBA" id="ARBA00001933"/>
    </source>
</evidence>
<comment type="caution">
    <text evidence="5">The sequence shown here is derived from an EMBL/GenBank/DDBJ whole genome shotgun (WGS) entry which is preliminary data.</text>
</comment>
<dbReference type="InterPro" id="IPR036052">
    <property type="entry name" value="TrpB-like_PALP_sf"/>
</dbReference>
<dbReference type="OrthoDB" id="9778118at2"/>
<evidence type="ECO:0000256" key="2">
    <source>
        <dbReference type="ARBA" id="ARBA00022898"/>
    </source>
</evidence>
<dbReference type="RefSeq" id="WP_101332170.1">
    <property type="nucleotide sequence ID" value="NZ_PJNH01000003.1"/>
</dbReference>
<dbReference type="InterPro" id="IPR050147">
    <property type="entry name" value="Ser/Thr_Dehydratase"/>
</dbReference>
<dbReference type="InterPro" id="IPR001926">
    <property type="entry name" value="TrpB-like_PALP"/>
</dbReference>